<dbReference type="SMART" id="SM00184">
    <property type="entry name" value="RING"/>
    <property type="match status" value="1"/>
</dbReference>
<dbReference type="CDD" id="cd16536">
    <property type="entry name" value="RING-HC_RNF10"/>
    <property type="match status" value="1"/>
</dbReference>
<dbReference type="PROSITE" id="PS00518">
    <property type="entry name" value="ZF_RING_1"/>
    <property type="match status" value="1"/>
</dbReference>
<evidence type="ECO:0000313" key="10">
    <source>
        <dbReference type="Proteomes" id="UP000729402"/>
    </source>
</evidence>
<evidence type="ECO:0000256" key="1">
    <source>
        <dbReference type="ARBA" id="ARBA00004496"/>
    </source>
</evidence>
<evidence type="ECO:0000259" key="8">
    <source>
        <dbReference type="PROSITE" id="PS50089"/>
    </source>
</evidence>
<feature type="region of interest" description="Disordered" evidence="7">
    <location>
        <begin position="23"/>
        <end position="48"/>
    </location>
</feature>
<dbReference type="InterPro" id="IPR039739">
    <property type="entry name" value="MAG2/RNF10"/>
</dbReference>
<feature type="region of interest" description="Disordered" evidence="7">
    <location>
        <begin position="72"/>
        <end position="149"/>
    </location>
</feature>
<accession>A0A8J5VSL3</accession>
<feature type="compositionally biased region" description="Polar residues" evidence="7">
    <location>
        <begin position="513"/>
        <end position="522"/>
    </location>
</feature>
<feature type="region of interest" description="Disordered" evidence="7">
    <location>
        <begin position="758"/>
        <end position="833"/>
    </location>
</feature>
<proteinExistence type="predicted"/>
<feature type="domain" description="RING-type" evidence="8">
    <location>
        <begin position="326"/>
        <end position="372"/>
    </location>
</feature>
<feature type="region of interest" description="Disordered" evidence="7">
    <location>
        <begin position="513"/>
        <end position="532"/>
    </location>
</feature>
<dbReference type="Proteomes" id="UP000729402">
    <property type="component" value="Unassembled WGS sequence"/>
</dbReference>
<dbReference type="Pfam" id="PF00097">
    <property type="entry name" value="zf-C3HC4"/>
    <property type="match status" value="1"/>
</dbReference>
<dbReference type="GO" id="GO:0045944">
    <property type="term" value="P:positive regulation of transcription by RNA polymerase II"/>
    <property type="evidence" value="ECO:0007669"/>
    <property type="project" value="TreeGrafter"/>
</dbReference>
<reference evidence="9" key="1">
    <citation type="journal article" date="2021" name="bioRxiv">
        <title>Whole Genome Assembly and Annotation of Northern Wild Rice, Zizania palustris L., Supports a Whole Genome Duplication in the Zizania Genus.</title>
        <authorList>
            <person name="Haas M."/>
            <person name="Kono T."/>
            <person name="Macchietto M."/>
            <person name="Millas R."/>
            <person name="McGilp L."/>
            <person name="Shao M."/>
            <person name="Duquette J."/>
            <person name="Hirsch C.N."/>
            <person name="Kimball J."/>
        </authorList>
    </citation>
    <scope>NUCLEOTIDE SEQUENCE</scope>
    <source>
        <tissue evidence="9">Fresh leaf tissue</tissue>
    </source>
</reference>
<dbReference type="GO" id="GO:0008270">
    <property type="term" value="F:zinc ion binding"/>
    <property type="evidence" value="ECO:0007669"/>
    <property type="project" value="UniProtKB-KW"/>
</dbReference>
<gene>
    <name evidence="9" type="ORF">GUJ93_ZPchr0002g25078</name>
</gene>
<evidence type="ECO:0000256" key="6">
    <source>
        <dbReference type="PROSITE-ProRule" id="PRU00175"/>
    </source>
</evidence>
<evidence type="ECO:0000256" key="5">
    <source>
        <dbReference type="ARBA" id="ARBA00022833"/>
    </source>
</evidence>
<comment type="subcellular location">
    <subcellularLocation>
        <location evidence="1">Cytoplasm</location>
    </subcellularLocation>
</comment>
<feature type="compositionally biased region" description="Polar residues" evidence="7">
    <location>
        <begin position="792"/>
        <end position="805"/>
    </location>
</feature>
<protein>
    <recommendedName>
        <fullName evidence="8">RING-type domain-containing protein</fullName>
    </recommendedName>
</protein>
<feature type="compositionally biased region" description="Low complexity" evidence="7">
    <location>
        <begin position="769"/>
        <end position="783"/>
    </location>
</feature>
<comment type="caution">
    <text evidence="9">The sequence shown here is derived from an EMBL/GenBank/DDBJ whole genome shotgun (WGS) entry which is preliminary data.</text>
</comment>
<feature type="compositionally biased region" description="Polar residues" evidence="7">
    <location>
        <begin position="87"/>
        <end position="96"/>
    </location>
</feature>
<feature type="compositionally biased region" description="Basic residues" evidence="7">
    <location>
        <begin position="114"/>
        <end position="123"/>
    </location>
</feature>
<feature type="compositionally biased region" description="Low complexity" evidence="7">
    <location>
        <begin position="130"/>
        <end position="149"/>
    </location>
</feature>
<dbReference type="InterPro" id="IPR017907">
    <property type="entry name" value="Znf_RING_CS"/>
</dbReference>
<evidence type="ECO:0000313" key="9">
    <source>
        <dbReference type="EMBL" id="KAG8058878.1"/>
    </source>
</evidence>
<dbReference type="EMBL" id="JAAALK010000287">
    <property type="protein sequence ID" value="KAG8058878.1"/>
    <property type="molecule type" value="Genomic_DNA"/>
</dbReference>
<sequence>MWDPYLLLPVVSFHVCGSRGGRLGIRNPRLRPSPTHRSAVSLPPPRPYKGRATVPLPGLAVLRHVAADQTSLLPSPTQELPRGLMSISPTESTRGSQLFAPRPSNPSPGPRHGNAPRRGRRSPHAPGTVSPPYAAAPRAGGSGASSDSVVPVTREYVDASQKVVGFGISREENDDSYTQEIVNFSECHSSEHESSGLPADNAASVLGATQRPELMDSLKINQSTTNSSGNGPQMAARKNQSVNANYLLNFHYDPISRPQPRGPRTYPPRRQGKIRPYNKDLFLQANFKFVVLDTGSYQIELMDPDKMLPWEDIVCVRYYSPCEVQCPICLESPLCPQITSCGHIYCFPCILHYLLMGKEDYKGECWKKCPLCFMMISAKELYTIHITQVQHFHVGDSVTFTLLSRSKNSLTTSIKNLTDECASIDDDPCTAFSKFILTSDVELSVREAKSDLSTWLHMADLGLVDDLEKLPYVSVALEQLEERMKYWSEYRNYSVSPPLKDSFSPVTSSKFWNSDNAQSSRQNSEHKLSPVSDEDMITGVSELCISPESNKIFNKGMSPKIEGRCYAPKDSNEKDAYNFYQVSDGQHLILHPLNMKCLINHYGSVDMLPSRICGKILELETITQSEATRKRYRYLSHFSLTTTFQFCEIDLGHMLPPSSLAPFMDDIKKREKQRKLTAKKEESDRVKAEVAAAAQAAAMRFEHSQHTNFLHSNGSHGDVMFSLDDFQALGNNAGPSTSPPASERKLFSDVTRLGFASAQDSPPLRVEAGEAAGKSESSAGEQGPLPALSFASIISSTRSADNNNQDTHKPNGVGKKGKKPTKVLLSTGGGRRY</sequence>
<dbReference type="InterPro" id="IPR001841">
    <property type="entry name" value="Znf_RING"/>
</dbReference>
<dbReference type="InterPro" id="IPR018957">
    <property type="entry name" value="Znf_C3HC4_RING-type"/>
</dbReference>
<dbReference type="GO" id="GO:0000976">
    <property type="term" value="F:transcription cis-regulatory region binding"/>
    <property type="evidence" value="ECO:0007669"/>
    <property type="project" value="TreeGrafter"/>
</dbReference>
<name>A0A8J5VSL3_ZIZPA</name>
<dbReference type="PROSITE" id="PS50089">
    <property type="entry name" value="ZF_RING_2"/>
    <property type="match status" value="1"/>
</dbReference>
<keyword evidence="2" id="KW-0963">Cytoplasm</keyword>
<dbReference type="PANTHER" id="PTHR12983:SF9">
    <property type="entry name" value="E3 UBIQUITIN-PROTEIN LIGASE RNF10"/>
    <property type="match status" value="1"/>
</dbReference>
<keyword evidence="4 6" id="KW-0863">Zinc-finger</keyword>
<evidence type="ECO:0000256" key="2">
    <source>
        <dbReference type="ARBA" id="ARBA00022490"/>
    </source>
</evidence>
<dbReference type="OrthoDB" id="302966at2759"/>
<reference evidence="9" key="2">
    <citation type="submission" date="2021-02" db="EMBL/GenBank/DDBJ databases">
        <authorList>
            <person name="Kimball J.A."/>
            <person name="Haas M.W."/>
            <person name="Macchietto M."/>
            <person name="Kono T."/>
            <person name="Duquette J."/>
            <person name="Shao M."/>
        </authorList>
    </citation>
    <scope>NUCLEOTIDE SEQUENCE</scope>
    <source>
        <tissue evidence="9">Fresh leaf tissue</tissue>
    </source>
</reference>
<evidence type="ECO:0000256" key="3">
    <source>
        <dbReference type="ARBA" id="ARBA00022723"/>
    </source>
</evidence>
<keyword evidence="5" id="KW-0862">Zinc</keyword>
<dbReference type="PANTHER" id="PTHR12983">
    <property type="entry name" value="RING FINGER 10 FAMILY MEMBER"/>
    <property type="match status" value="1"/>
</dbReference>
<keyword evidence="3" id="KW-0479">Metal-binding</keyword>
<organism evidence="9 10">
    <name type="scientific">Zizania palustris</name>
    <name type="common">Northern wild rice</name>
    <dbReference type="NCBI Taxonomy" id="103762"/>
    <lineage>
        <taxon>Eukaryota</taxon>
        <taxon>Viridiplantae</taxon>
        <taxon>Streptophyta</taxon>
        <taxon>Embryophyta</taxon>
        <taxon>Tracheophyta</taxon>
        <taxon>Spermatophyta</taxon>
        <taxon>Magnoliopsida</taxon>
        <taxon>Liliopsida</taxon>
        <taxon>Poales</taxon>
        <taxon>Poaceae</taxon>
        <taxon>BOP clade</taxon>
        <taxon>Oryzoideae</taxon>
        <taxon>Oryzeae</taxon>
        <taxon>Zizaniinae</taxon>
        <taxon>Zizania</taxon>
    </lineage>
</organism>
<evidence type="ECO:0000256" key="7">
    <source>
        <dbReference type="SAM" id="MobiDB-lite"/>
    </source>
</evidence>
<dbReference type="GO" id="GO:0005737">
    <property type="term" value="C:cytoplasm"/>
    <property type="evidence" value="ECO:0007669"/>
    <property type="project" value="UniProtKB-SubCell"/>
</dbReference>
<evidence type="ECO:0000256" key="4">
    <source>
        <dbReference type="ARBA" id="ARBA00022771"/>
    </source>
</evidence>
<keyword evidence="10" id="KW-1185">Reference proteome</keyword>
<dbReference type="AlphaFoldDB" id="A0A8J5VSL3"/>